<evidence type="ECO:0000313" key="3">
    <source>
        <dbReference type="EMBL" id="RLL99571.1"/>
    </source>
</evidence>
<accession>A0A421DBP3</accession>
<dbReference type="OrthoDB" id="294702at2759"/>
<organism evidence="3 4">
    <name type="scientific">Aspergillus turcosus</name>
    <dbReference type="NCBI Taxonomy" id="1245748"/>
    <lineage>
        <taxon>Eukaryota</taxon>
        <taxon>Fungi</taxon>
        <taxon>Dikarya</taxon>
        <taxon>Ascomycota</taxon>
        <taxon>Pezizomycotina</taxon>
        <taxon>Eurotiomycetes</taxon>
        <taxon>Eurotiomycetidae</taxon>
        <taxon>Eurotiales</taxon>
        <taxon>Aspergillaceae</taxon>
        <taxon>Aspergillus</taxon>
        <taxon>Aspergillus subgen. Fumigati</taxon>
    </lineage>
</organism>
<gene>
    <name evidence="3" type="ORF">CFD26_108017</name>
</gene>
<evidence type="ECO:0000256" key="1">
    <source>
        <dbReference type="SAM" id="MobiDB-lite"/>
    </source>
</evidence>
<dbReference type="AlphaFoldDB" id="A0A421DBP3"/>
<dbReference type="InterPro" id="IPR000073">
    <property type="entry name" value="AB_hydrolase_1"/>
</dbReference>
<comment type="caution">
    <text evidence="3">The sequence shown here is derived from an EMBL/GenBank/DDBJ whole genome shotgun (WGS) entry which is preliminary data.</text>
</comment>
<feature type="compositionally biased region" description="Low complexity" evidence="1">
    <location>
        <begin position="203"/>
        <end position="221"/>
    </location>
</feature>
<feature type="region of interest" description="Disordered" evidence="1">
    <location>
        <begin position="200"/>
        <end position="221"/>
    </location>
</feature>
<dbReference type="Pfam" id="PF12697">
    <property type="entry name" value="Abhydrolase_6"/>
    <property type="match status" value="1"/>
</dbReference>
<name>A0A421DBP3_9EURO</name>
<proteinExistence type="predicted"/>
<dbReference type="Proteomes" id="UP000215289">
    <property type="component" value="Unassembled WGS sequence"/>
</dbReference>
<keyword evidence="4" id="KW-1185">Reference proteome</keyword>
<dbReference type="InterPro" id="IPR050471">
    <property type="entry name" value="AB_hydrolase"/>
</dbReference>
<dbReference type="EMBL" id="NIDN02000029">
    <property type="protein sequence ID" value="RLL99571.1"/>
    <property type="molecule type" value="Genomic_DNA"/>
</dbReference>
<dbReference type="PANTHER" id="PTHR43433:SF5">
    <property type="entry name" value="AB HYDROLASE-1 DOMAIN-CONTAINING PROTEIN"/>
    <property type="match status" value="1"/>
</dbReference>
<dbReference type="InterPro" id="IPR029058">
    <property type="entry name" value="AB_hydrolase_fold"/>
</dbReference>
<dbReference type="SUPFAM" id="SSF53474">
    <property type="entry name" value="alpha/beta-Hydrolases"/>
    <property type="match status" value="1"/>
</dbReference>
<feature type="domain" description="AB hydrolase-1" evidence="2">
    <location>
        <begin position="47"/>
        <end position="320"/>
    </location>
</feature>
<evidence type="ECO:0000313" key="4">
    <source>
        <dbReference type="Proteomes" id="UP000215289"/>
    </source>
</evidence>
<sequence length="344" mass="37769">MNPWELDLIREELVSIDVGAPEPQKLFLSVRGPPRTHANQPVVVIECGAGATSRWWVVVQRLLSWKNVRVYCYDRAGLGRSGPAMVFPRTAATMASELATLLETVDVKPPFVLVAHSYGAIIAREYLARLPQPAQSVRGMVFVEANQEKTHDQLSFTPNSHIQKALGKLNPLVITGLSEERHRYSPEELAAIMHEESGRGMYSSSAQGAESEAAAATGTASAADSEMANMRACGRALAERAQLRGHLLGVNPVTVIRGDAARDLRRIYEVALTSVLTTDQGREETEAHLTRFAAIDKKLQLEILQLSHNARFVQAKKSGHHIEATEPELIALEVNRVMSLVSRD</sequence>
<dbReference type="PANTHER" id="PTHR43433">
    <property type="entry name" value="HYDROLASE, ALPHA/BETA FOLD FAMILY PROTEIN"/>
    <property type="match status" value="1"/>
</dbReference>
<dbReference type="Gene3D" id="3.40.50.1820">
    <property type="entry name" value="alpha/beta hydrolase"/>
    <property type="match status" value="1"/>
</dbReference>
<evidence type="ECO:0000259" key="2">
    <source>
        <dbReference type="Pfam" id="PF12697"/>
    </source>
</evidence>
<dbReference type="STRING" id="1245748.A0A421DBP3"/>
<reference evidence="3 4" key="1">
    <citation type="submission" date="2018-08" db="EMBL/GenBank/DDBJ databases">
        <title>Draft genome sequences of two Aspergillus turcosus clinical strains isolated from bronchoalveolar lavage fluid: one azole-susceptible and the other azole-resistant.</title>
        <authorList>
            <person name="Parent-Michaud M."/>
            <person name="Dufresne P.J."/>
            <person name="Fournier E."/>
            <person name="Martineau C."/>
            <person name="Moreira S."/>
            <person name="Perkins V."/>
            <person name="De Repentigny L."/>
            <person name="Dufresne S.F."/>
        </authorList>
    </citation>
    <scope>NUCLEOTIDE SEQUENCE [LARGE SCALE GENOMIC DNA]</scope>
    <source>
        <strain evidence="3">HMR AF 1038</strain>
    </source>
</reference>
<protein>
    <recommendedName>
        <fullName evidence="2">AB hydrolase-1 domain-containing protein</fullName>
    </recommendedName>
</protein>